<feature type="non-terminal residue" evidence="10">
    <location>
        <position position="1"/>
    </location>
</feature>
<protein>
    <submittedName>
        <fullName evidence="10">Uncharacterized protein</fullName>
    </submittedName>
</protein>
<reference evidence="10" key="1">
    <citation type="submission" date="2023-10" db="EMBL/GenBank/DDBJ databases">
        <authorList>
            <person name="Chen Y."/>
            <person name="Shah S."/>
            <person name="Dougan E. K."/>
            <person name="Thang M."/>
            <person name="Chan C."/>
        </authorList>
    </citation>
    <scope>NUCLEOTIDE SEQUENCE [LARGE SCALE GENOMIC DNA]</scope>
</reference>
<dbReference type="InterPro" id="IPR037700">
    <property type="entry name" value="NUP88/NUP82"/>
</dbReference>
<keyword evidence="7" id="KW-0539">Nucleus</keyword>
<accession>A0ABN9WAW4</accession>
<dbReference type="PANTHER" id="PTHR13257">
    <property type="entry name" value="NUCLEOPORIN NUP84-RELATED"/>
    <property type="match status" value="1"/>
</dbReference>
<evidence type="ECO:0000256" key="3">
    <source>
        <dbReference type="ARBA" id="ARBA00022816"/>
    </source>
</evidence>
<gene>
    <name evidence="10" type="ORF">PCOR1329_LOCUS65619</name>
</gene>
<evidence type="ECO:0000313" key="10">
    <source>
        <dbReference type="EMBL" id="CAK0883392.1"/>
    </source>
</evidence>
<keyword evidence="8" id="KW-0175">Coiled coil</keyword>
<evidence type="ECO:0000256" key="4">
    <source>
        <dbReference type="ARBA" id="ARBA00022927"/>
    </source>
</evidence>
<keyword evidence="4" id="KW-0653">Protein transport</keyword>
<evidence type="ECO:0000256" key="1">
    <source>
        <dbReference type="ARBA" id="ARBA00004567"/>
    </source>
</evidence>
<comment type="subcellular location">
    <subcellularLocation>
        <location evidence="1">Nucleus</location>
        <location evidence="1">Nuclear pore complex</location>
    </subcellularLocation>
</comment>
<feature type="coiled-coil region" evidence="8">
    <location>
        <begin position="704"/>
        <end position="731"/>
    </location>
</feature>
<comment type="caution">
    <text evidence="10">The sequence shown here is derived from an EMBL/GenBank/DDBJ whole genome shotgun (WGS) entry which is preliminary data.</text>
</comment>
<evidence type="ECO:0000256" key="5">
    <source>
        <dbReference type="ARBA" id="ARBA00023010"/>
    </source>
</evidence>
<evidence type="ECO:0000256" key="8">
    <source>
        <dbReference type="SAM" id="Coils"/>
    </source>
</evidence>
<feature type="region of interest" description="Disordered" evidence="9">
    <location>
        <begin position="510"/>
        <end position="531"/>
    </location>
</feature>
<keyword evidence="5" id="KW-0811">Translocation</keyword>
<keyword evidence="11" id="KW-1185">Reference proteome</keyword>
<evidence type="ECO:0000313" key="11">
    <source>
        <dbReference type="Proteomes" id="UP001189429"/>
    </source>
</evidence>
<evidence type="ECO:0000256" key="2">
    <source>
        <dbReference type="ARBA" id="ARBA00022448"/>
    </source>
</evidence>
<dbReference type="EMBL" id="CAUYUJ010018408">
    <property type="protein sequence ID" value="CAK0883392.1"/>
    <property type="molecule type" value="Genomic_DNA"/>
</dbReference>
<sequence length="733" mass="75286">APSGAAGAPGSQVSVHVSVLAGPRAAGPGGAVGSAQRGAEEGAQLTLVVEVPGYGVEEAPFHQLLLNSSGRAALLVAPRCCAAFVVPELDAVASDTGRAHVSAVPLAPSDAPRDASRSTDVRFVKLLWHPLSDLHVGALLSDGTWQLLDLSRRATAACPEVQFEVAFGGSAEPGEGVADFAFGALAGGPGAPAGAVGDLWPCMAVVFLSTRGRMCFRSPVLPAQAHLPGGSREQVLGALSREGPGDVEAQAYACEALRQQGGPAVAPPAPPPEAGVPVRHRLHMHGDARAYAQRWTPAEQVLVEERDETPGDQTPRSPRHRGGDYCSVHVVAHSPAAVLARATVTGLVEIVILSGGLSPKFQPRGARASCAEKSETSFATFDEIDLALGTTKMPMVCLSGAPPLQGDDSEGAAPVVLARSRGLVAAIELPWVGVLQHGAGAQVESLPAASVATVSEVKPGDGGRGEIAGWQLLPGASGALGLSLHVGDAGAPAAQHADVWAALRAMGTATARPRAPKPPGGAGAPRGGACDAPGREEYLRHLAAPDLLPRAQGAGGLRFFGAGAGGDSQEAPAASAVLEAVAEAHKGQIASLEGRQLVLEHLAGRLPVRAEGLKAEVAQLKKMSDELDEASRQSERKLRTILDEQEKLKEQHDELVSALRAELECRELGGLAAAELPRLWSHLHDLRQARAAAALPPRWTDTSAGDLRRAAARAEAAAAALAERAERARAGHA</sequence>
<dbReference type="PANTHER" id="PTHR13257:SF0">
    <property type="entry name" value="NUCLEAR PORE COMPLEX PROTEIN NUP88"/>
    <property type="match status" value="1"/>
</dbReference>
<evidence type="ECO:0000256" key="6">
    <source>
        <dbReference type="ARBA" id="ARBA00023132"/>
    </source>
</evidence>
<feature type="coiled-coil region" evidence="8">
    <location>
        <begin position="610"/>
        <end position="662"/>
    </location>
</feature>
<proteinExistence type="predicted"/>
<organism evidence="10 11">
    <name type="scientific">Prorocentrum cordatum</name>
    <dbReference type="NCBI Taxonomy" id="2364126"/>
    <lineage>
        <taxon>Eukaryota</taxon>
        <taxon>Sar</taxon>
        <taxon>Alveolata</taxon>
        <taxon>Dinophyceae</taxon>
        <taxon>Prorocentrales</taxon>
        <taxon>Prorocentraceae</taxon>
        <taxon>Prorocentrum</taxon>
    </lineage>
</organism>
<evidence type="ECO:0000256" key="9">
    <source>
        <dbReference type="SAM" id="MobiDB-lite"/>
    </source>
</evidence>
<keyword evidence="2" id="KW-0813">Transport</keyword>
<evidence type="ECO:0000256" key="7">
    <source>
        <dbReference type="ARBA" id="ARBA00023242"/>
    </source>
</evidence>
<keyword evidence="6" id="KW-0906">Nuclear pore complex</keyword>
<keyword evidence="3" id="KW-0509">mRNA transport</keyword>
<name>A0ABN9WAW4_9DINO</name>
<dbReference type="Proteomes" id="UP001189429">
    <property type="component" value="Unassembled WGS sequence"/>
</dbReference>
<feature type="region of interest" description="Disordered" evidence="9">
    <location>
        <begin position="302"/>
        <end position="322"/>
    </location>
</feature>